<feature type="domain" description="PhoD-like phosphatase metallophosphatase" evidence="1">
    <location>
        <begin position="132"/>
        <end position="438"/>
    </location>
</feature>
<dbReference type="InterPro" id="IPR038607">
    <property type="entry name" value="PhoD-like_sf"/>
</dbReference>
<dbReference type="InterPro" id="IPR018946">
    <property type="entry name" value="PhoD-like_MPP"/>
</dbReference>
<dbReference type="Gene3D" id="3.60.21.70">
    <property type="entry name" value="PhoD-like phosphatase"/>
    <property type="match status" value="1"/>
</dbReference>
<dbReference type="RefSeq" id="WP_119931394.1">
    <property type="nucleotide sequence ID" value="NZ_QZEY01000025.1"/>
</dbReference>
<protein>
    <submittedName>
        <fullName evidence="3">Alkaline phosphatase family protein</fullName>
    </submittedName>
</protein>
<dbReference type="SUPFAM" id="SSF56300">
    <property type="entry name" value="Metallo-dependent phosphatases"/>
    <property type="match status" value="1"/>
</dbReference>
<accession>A0A3A4A001</accession>
<dbReference type="AlphaFoldDB" id="A0A3A4A001"/>
<dbReference type="InterPro" id="IPR029052">
    <property type="entry name" value="Metallo-depent_PP-like"/>
</dbReference>
<keyword evidence="4" id="KW-1185">Reference proteome</keyword>
<reference evidence="3 4" key="1">
    <citation type="submission" date="2018-09" db="EMBL/GenBank/DDBJ databases">
        <title>YIM 75507 draft genome.</title>
        <authorList>
            <person name="Tang S."/>
            <person name="Feng Y."/>
        </authorList>
    </citation>
    <scope>NUCLEOTIDE SEQUENCE [LARGE SCALE GENOMIC DNA]</scope>
    <source>
        <strain evidence="3 4">YIM 75507</strain>
    </source>
</reference>
<evidence type="ECO:0000259" key="2">
    <source>
        <dbReference type="Pfam" id="PF25077"/>
    </source>
</evidence>
<dbReference type="Pfam" id="PF25077">
    <property type="entry name" value="DUF7800"/>
    <property type="match status" value="1"/>
</dbReference>
<sequence>MSRLVLGPLLRYVDETCAAVWAEVDRPGTVRVTAGEHVAEARTFTVHGHHFALAELDGLPPGAALPYTVDVDGERVWPEPDSPFPASVIRTRGEGRGLRLLFGSCRTSVPHDMTHILSHGVDVLRAYGVRMAAEPPEEWPDLLLMLGDQVYADEPDAEMKEYIAARRGDEEPRGEVADFEEYAELYRRAWTDPEIRWLMSTLSTAMIFDDHDLRDDWNTSRTWREEMLKLPWWRRRVVAGLGAYWVYQHLGNLSPSEREADAVFKALRENDGDGAAILDEFALRADEDPASYRWSFARDAGGSRLIVLDSRCARVLDPGARSMLDEGEWAWLDAHLTGDVDHLVIGSSLPVLLPSGLHQIEGWNEAVCAGAWGARAARVGERIRQAVDLEHWAAFRRSFDRLAGLVKEVAAGRRGAAPATILFLSGDIHYSYLARVRRSRVYQVVCSPIRNPLGLVIRIANAVASLGVASLIGGLFARAAGLSAPPYRWKIQEGPWFHNSVATLDLRGRDAVVRWHTAKTATEPPELTPLKTVPL</sequence>
<dbReference type="Pfam" id="PF09423">
    <property type="entry name" value="PhoD"/>
    <property type="match status" value="1"/>
</dbReference>
<evidence type="ECO:0000313" key="4">
    <source>
        <dbReference type="Proteomes" id="UP000265768"/>
    </source>
</evidence>
<gene>
    <name evidence="3" type="ORF">D5H75_37640</name>
</gene>
<dbReference type="CDD" id="cd07389">
    <property type="entry name" value="MPP_PhoD"/>
    <property type="match status" value="1"/>
</dbReference>
<organism evidence="3 4">
    <name type="scientific">Bailinhaonella thermotolerans</name>
    <dbReference type="NCBI Taxonomy" id="1070861"/>
    <lineage>
        <taxon>Bacteria</taxon>
        <taxon>Bacillati</taxon>
        <taxon>Actinomycetota</taxon>
        <taxon>Actinomycetes</taxon>
        <taxon>Streptosporangiales</taxon>
        <taxon>Streptosporangiaceae</taxon>
        <taxon>Bailinhaonella</taxon>
    </lineage>
</organism>
<dbReference type="PANTHER" id="PTHR37031:SF2">
    <property type="entry name" value="PHOD-LIKE PHOSPHATASE METALLOPHOSPHATASE DOMAIN-CONTAINING PROTEIN"/>
    <property type="match status" value="1"/>
</dbReference>
<dbReference type="OrthoDB" id="9795624at2"/>
<dbReference type="Proteomes" id="UP000265768">
    <property type="component" value="Unassembled WGS sequence"/>
</dbReference>
<dbReference type="InterPro" id="IPR056702">
    <property type="entry name" value="DUF7800"/>
</dbReference>
<dbReference type="EMBL" id="QZEY01000025">
    <property type="protein sequence ID" value="RJL21484.1"/>
    <property type="molecule type" value="Genomic_DNA"/>
</dbReference>
<comment type="caution">
    <text evidence="3">The sequence shown here is derived from an EMBL/GenBank/DDBJ whole genome shotgun (WGS) entry which is preliminary data.</text>
</comment>
<feature type="domain" description="DUF7800" evidence="2">
    <location>
        <begin position="1"/>
        <end position="89"/>
    </location>
</feature>
<evidence type="ECO:0000313" key="3">
    <source>
        <dbReference type="EMBL" id="RJL21484.1"/>
    </source>
</evidence>
<proteinExistence type="predicted"/>
<dbReference type="PANTHER" id="PTHR37031">
    <property type="entry name" value="METALLOPHOSPHATASE BINDING DOMAIN PROTEIN"/>
    <property type="match status" value="1"/>
</dbReference>
<evidence type="ECO:0000259" key="1">
    <source>
        <dbReference type="Pfam" id="PF09423"/>
    </source>
</evidence>
<name>A0A3A4A001_9ACTN</name>